<name>A0A0K1EPJ1_CHOCO</name>
<dbReference type="RefSeq" id="WP_050434315.1">
    <property type="nucleotide sequence ID" value="NZ_CP012159.1"/>
</dbReference>
<dbReference type="AlphaFoldDB" id="A0A0K1EPJ1"/>
<organism evidence="2 3">
    <name type="scientific">Chondromyces crocatus</name>
    <dbReference type="NCBI Taxonomy" id="52"/>
    <lineage>
        <taxon>Bacteria</taxon>
        <taxon>Pseudomonadati</taxon>
        <taxon>Myxococcota</taxon>
        <taxon>Polyangia</taxon>
        <taxon>Polyangiales</taxon>
        <taxon>Polyangiaceae</taxon>
        <taxon>Chondromyces</taxon>
    </lineage>
</organism>
<protein>
    <recommendedName>
        <fullName evidence="4">STAS/SEC14 domain-containing protein</fullName>
    </recommendedName>
</protein>
<keyword evidence="3" id="KW-1185">Reference proteome</keyword>
<evidence type="ECO:0008006" key="4">
    <source>
        <dbReference type="Google" id="ProtNLM"/>
    </source>
</evidence>
<feature type="region of interest" description="Disordered" evidence="1">
    <location>
        <begin position="1"/>
        <end position="23"/>
    </location>
</feature>
<evidence type="ECO:0000313" key="2">
    <source>
        <dbReference type="EMBL" id="AKT42734.1"/>
    </source>
</evidence>
<proteinExistence type="predicted"/>
<dbReference type="STRING" id="52.CMC5_069610"/>
<dbReference type="KEGG" id="ccro:CMC5_069610"/>
<gene>
    <name evidence="2" type="ORF">CMC5_069610</name>
</gene>
<dbReference type="EMBL" id="CP012159">
    <property type="protein sequence ID" value="AKT42734.1"/>
    <property type="molecule type" value="Genomic_DNA"/>
</dbReference>
<reference evidence="2 3" key="1">
    <citation type="submission" date="2015-07" db="EMBL/GenBank/DDBJ databases">
        <title>Genome analysis of myxobacterium Chondromyces crocatus Cm c5 reveals a high potential for natural compound synthesis and the genetic basis for the loss of fruiting body formation.</title>
        <authorList>
            <person name="Zaburannyi N."/>
            <person name="Bunk B."/>
            <person name="Maier J."/>
            <person name="Overmann J."/>
            <person name="Mueller R."/>
        </authorList>
    </citation>
    <scope>NUCLEOTIDE SEQUENCE [LARGE SCALE GENOMIC DNA]</scope>
    <source>
        <strain evidence="2 3">Cm c5</strain>
    </source>
</reference>
<sequence length="157" mass="17275">MTMGRREPRGLDPGDAPPSTARPARTLQLGAHHVELEDPDTCTVRFGGDLDERDVALILDAFEAFAITRERAYLLIDLATIGRITPGARRLSGMRQLPPQYAGLTLFGGTFEQQLVAKLATMAGWLLRGRALGKPKPVCVDRERDARAWVAAQRAKR</sequence>
<accession>A0A0K1EPJ1</accession>
<evidence type="ECO:0000313" key="3">
    <source>
        <dbReference type="Proteomes" id="UP000067626"/>
    </source>
</evidence>
<dbReference type="Proteomes" id="UP000067626">
    <property type="component" value="Chromosome"/>
</dbReference>
<feature type="compositionally biased region" description="Basic and acidic residues" evidence="1">
    <location>
        <begin position="1"/>
        <end position="12"/>
    </location>
</feature>
<dbReference type="OrthoDB" id="5513052at2"/>
<evidence type="ECO:0000256" key="1">
    <source>
        <dbReference type="SAM" id="MobiDB-lite"/>
    </source>
</evidence>